<accession>A0A6A4HQC3</accession>
<sequence>MDYRDLLTSRSILYNKSRDRCSQRQSSSYGCVNHPSRTTTQATVKCRYEISVGSLVENALGGGAEGALDSKVAVSSDIGGWCNIDYAKRGHDSGRPVDNPGVNWTCVGGGGTGGELNEAIVGVGISEDTIWETRNDQRMQRLQRRFRYYQKIMDKQERGNLPCRSRRE</sequence>
<name>A0A6A4HQC3_9AGAR</name>
<keyword evidence="2" id="KW-1185">Reference proteome</keyword>
<dbReference type="Proteomes" id="UP000799118">
    <property type="component" value="Unassembled WGS sequence"/>
</dbReference>
<organism evidence="1 2">
    <name type="scientific">Gymnopus androsaceus JB14</name>
    <dbReference type="NCBI Taxonomy" id="1447944"/>
    <lineage>
        <taxon>Eukaryota</taxon>
        <taxon>Fungi</taxon>
        <taxon>Dikarya</taxon>
        <taxon>Basidiomycota</taxon>
        <taxon>Agaricomycotina</taxon>
        <taxon>Agaricomycetes</taxon>
        <taxon>Agaricomycetidae</taxon>
        <taxon>Agaricales</taxon>
        <taxon>Marasmiineae</taxon>
        <taxon>Omphalotaceae</taxon>
        <taxon>Gymnopus</taxon>
    </lineage>
</organism>
<reference evidence="1" key="1">
    <citation type="journal article" date="2019" name="Environ. Microbiol.">
        <title>Fungal ecological strategies reflected in gene transcription - a case study of two litter decomposers.</title>
        <authorList>
            <person name="Barbi F."/>
            <person name="Kohler A."/>
            <person name="Barry K."/>
            <person name="Baskaran P."/>
            <person name="Daum C."/>
            <person name="Fauchery L."/>
            <person name="Ihrmark K."/>
            <person name="Kuo A."/>
            <person name="LaButti K."/>
            <person name="Lipzen A."/>
            <person name="Morin E."/>
            <person name="Grigoriev I.V."/>
            <person name="Henrissat B."/>
            <person name="Lindahl B."/>
            <person name="Martin F."/>
        </authorList>
    </citation>
    <scope>NUCLEOTIDE SEQUENCE</scope>
    <source>
        <strain evidence="1">JB14</strain>
    </source>
</reference>
<protein>
    <submittedName>
        <fullName evidence="1">Uncharacterized protein</fullName>
    </submittedName>
</protein>
<dbReference type="AlphaFoldDB" id="A0A6A4HQC3"/>
<proteinExistence type="predicted"/>
<dbReference type="EMBL" id="ML769472">
    <property type="protein sequence ID" value="KAE9399224.1"/>
    <property type="molecule type" value="Genomic_DNA"/>
</dbReference>
<evidence type="ECO:0000313" key="1">
    <source>
        <dbReference type="EMBL" id="KAE9399224.1"/>
    </source>
</evidence>
<gene>
    <name evidence="1" type="ORF">BT96DRAFT_920301</name>
</gene>
<evidence type="ECO:0000313" key="2">
    <source>
        <dbReference type="Proteomes" id="UP000799118"/>
    </source>
</evidence>